<dbReference type="EMBL" id="JAAUHK010000194">
    <property type="protein sequence ID" value="KAF4641277.1"/>
    <property type="molecule type" value="Genomic_DNA"/>
</dbReference>
<dbReference type="Proteomes" id="UP000557509">
    <property type="component" value="Unassembled WGS sequence"/>
</dbReference>
<comment type="caution">
    <text evidence="1">The sequence shown here is derived from an EMBL/GenBank/DDBJ whole genome shotgun (WGS) entry which is preliminary data.</text>
</comment>
<gene>
    <name evidence="1" type="ORF">TGRH88_070870</name>
</gene>
<protein>
    <submittedName>
        <fullName evidence="1">Uncharacterized protein</fullName>
    </submittedName>
</protein>
<keyword evidence="2" id="KW-1185">Reference proteome</keyword>
<accession>A0A7J6K2P7</accession>
<evidence type="ECO:0000313" key="2">
    <source>
        <dbReference type="Proteomes" id="UP000557509"/>
    </source>
</evidence>
<reference evidence="1 2" key="1">
    <citation type="submission" date="2020-03" db="EMBL/GenBank/DDBJ databases">
        <title>Genome sequence of Toxoplasma gondii RH-88 strain.</title>
        <authorList>
            <person name="Lorenzi H.A."/>
            <person name="Venepally P."/>
            <person name="Rozenberg A."/>
            <person name="Sibley D."/>
        </authorList>
    </citation>
    <scope>NUCLEOTIDE SEQUENCE [LARGE SCALE GENOMIC DNA]</scope>
    <source>
        <strain evidence="1 2">RH-88</strain>
    </source>
</reference>
<name>A0A7J6K2P7_TOXGO</name>
<proteinExistence type="predicted"/>
<evidence type="ECO:0000313" key="1">
    <source>
        <dbReference type="EMBL" id="KAF4641277.1"/>
    </source>
</evidence>
<dbReference type="AlphaFoldDB" id="A0A7J6K2P7"/>
<sequence>MSAAAAAKTAAAAAVLAAFSGTSRGFGSVFLAPTVVPPSAQTLSVSPRGVVTETPEELDECQAPRTLQVAVSALAPVEKVRFFLSANSAAAALRARASGLLRIAGALKLPALAAELDVPVFFSFVEAANAAAAETVFPRGRRAFGRCGGTLVELDGAEGLCAEQRLLSERGFTFDVNCADTPSLSMGQPSGVVVGLFS</sequence>
<organism evidence="1 2">
    <name type="scientific">Toxoplasma gondii</name>
    <dbReference type="NCBI Taxonomy" id="5811"/>
    <lineage>
        <taxon>Eukaryota</taxon>
        <taxon>Sar</taxon>
        <taxon>Alveolata</taxon>
        <taxon>Apicomplexa</taxon>
        <taxon>Conoidasida</taxon>
        <taxon>Coccidia</taxon>
        <taxon>Eucoccidiorida</taxon>
        <taxon>Eimeriorina</taxon>
        <taxon>Sarcocystidae</taxon>
        <taxon>Toxoplasma</taxon>
    </lineage>
</organism>